<feature type="transmembrane region" description="Helical" evidence="2">
    <location>
        <begin position="37"/>
        <end position="56"/>
    </location>
</feature>
<evidence type="ECO:0000313" key="4">
    <source>
        <dbReference type="EMBL" id="GAT69658.1"/>
    </source>
</evidence>
<feature type="transmembrane region" description="Helical" evidence="2">
    <location>
        <begin position="61"/>
        <end position="82"/>
    </location>
</feature>
<feature type="compositionally biased region" description="Low complexity" evidence="1">
    <location>
        <begin position="139"/>
        <end position="162"/>
    </location>
</feature>
<evidence type="ECO:0000256" key="1">
    <source>
        <dbReference type="SAM" id="MobiDB-lite"/>
    </source>
</evidence>
<name>A0A171DLB7_9ACTN</name>
<accession>A0A171DLB7</accession>
<proteinExistence type="predicted"/>
<sequence>MSERNPASGIRLTARGAVASVLVFTLLGSVLNTVLGLPAVVGLAFVGGCVAAVSLVNPRDLLSLVVSPPLAFFAAVLLAEAVRSLTAPSPAAAFGLGIYSSLSRGAPWLFAGSALVLLIAWRRGLNRCVRDLRDELRASGPAVPRPRAGGAAGAAAGFAPEPEGYFEPRVYGSPREGQ</sequence>
<feature type="domain" description="DUF6542" evidence="3">
    <location>
        <begin position="11"/>
        <end position="125"/>
    </location>
</feature>
<gene>
    <name evidence="4" type="ORF">PS9374_05335</name>
</gene>
<evidence type="ECO:0000256" key="2">
    <source>
        <dbReference type="SAM" id="Phobius"/>
    </source>
</evidence>
<comment type="caution">
    <text evidence="4">The sequence shown here is derived from an EMBL/GenBank/DDBJ whole genome shotgun (WGS) entry which is preliminary data.</text>
</comment>
<feature type="region of interest" description="Disordered" evidence="1">
    <location>
        <begin position="139"/>
        <end position="178"/>
    </location>
</feature>
<protein>
    <recommendedName>
        <fullName evidence="3">DUF6542 domain-containing protein</fullName>
    </recommendedName>
</protein>
<keyword evidence="2" id="KW-0472">Membrane</keyword>
<evidence type="ECO:0000259" key="3">
    <source>
        <dbReference type="Pfam" id="PF20177"/>
    </source>
</evidence>
<dbReference type="AlphaFoldDB" id="A0A171DLB7"/>
<dbReference type="RefSeq" id="WP_068901251.1">
    <property type="nucleotide sequence ID" value="NZ_BDCX01000014.1"/>
</dbReference>
<dbReference type="Proteomes" id="UP000077701">
    <property type="component" value="Unassembled WGS sequence"/>
</dbReference>
<feature type="transmembrane region" description="Helical" evidence="2">
    <location>
        <begin position="102"/>
        <end position="121"/>
    </location>
</feature>
<reference evidence="4 5" key="1">
    <citation type="journal article" date="2016" name="Genome Announc.">
        <title>Draft Genome Sequence of Planomonospora sphaerica JCM9374, a Rare Actinomycete.</title>
        <authorList>
            <person name="Dohra H."/>
            <person name="Suzuki T."/>
            <person name="Inoue Y."/>
            <person name="Kodani S."/>
        </authorList>
    </citation>
    <scope>NUCLEOTIDE SEQUENCE [LARGE SCALE GENOMIC DNA]</scope>
    <source>
        <strain evidence="4 5">JCM 9374</strain>
    </source>
</reference>
<reference evidence="5" key="2">
    <citation type="submission" date="2016-04" db="EMBL/GenBank/DDBJ databases">
        <title>Planomonospora sphaerica JCM9374 whole genome shotgun sequence.</title>
        <authorList>
            <person name="Suzuki T."/>
            <person name="Dohra H."/>
            <person name="Kodani S."/>
        </authorList>
    </citation>
    <scope>NUCLEOTIDE SEQUENCE [LARGE SCALE GENOMIC DNA]</scope>
    <source>
        <strain evidence="5">JCM 9374</strain>
    </source>
</reference>
<dbReference type="InterPro" id="IPR046672">
    <property type="entry name" value="DUF6542"/>
</dbReference>
<evidence type="ECO:0000313" key="5">
    <source>
        <dbReference type="Proteomes" id="UP000077701"/>
    </source>
</evidence>
<organism evidence="4 5">
    <name type="scientific">Planomonospora sphaerica</name>
    <dbReference type="NCBI Taxonomy" id="161355"/>
    <lineage>
        <taxon>Bacteria</taxon>
        <taxon>Bacillati</taxon>
        <taxon>Actinomycetota</taxon>
        <taxon>Actinomycetes</taxon>
        <taxon>Streptosporangiales</taxon>
        <taxon>Streptosporangiaceae</taxon>
        <taxon>Planomonospora</taxon>
    </lineage>
</organism>
<feature type="transmembrane region" description="Helical" evidence="2">
    <location>
        <begin position="12"/>
        <end position="31"/>
    </location>
</feature>
<dbReference type="OrthoDB" id="3477680at2"/>
<keyword evidence="5" id="KW-1185">Reference proteome</keyword>
<keyword evidence="2" id="KW-1133">Transmembrane helix</keyword>
<dbReference type="Pfam" id="PF20177">
    <property type="entry name" value="DUF6542"/>
    <property type="match status" value="1"/>
</dbReference>
<keyword evidence="2" id="KW-0812">Transmembrane</keyword>
<dbReference type="EMBL" id="BDCX01000014">
    <property type="protein sequence ID" value="GAT69658.1"/>
    <property type="molecule type" value="Genomic_DNA"/>
</dbReference>
<dbReference type="STRING" id="161355.PS9374_05335"/>